<evidence type="ECO:0000313" key="3">
    <source>
        <dbReference type="RefSeq" id="XP_031569265.1"/>
    </source>
</evidence>
<sequence>MSKEEGKYVLKSLLQIIENRIKEIGLNQSMVYWSIDYSKIDKAHVEQDFALSIIDKLIQNLQELQDQCKTAESNTSEQPQKKIKIDQDSLNKTNIPKQNNQEDIQVHQDIDWTLVQVTANKSEIDRRISAFMQQKQNEVNLVNIREFCNIVENNQENVGSCARTDAIFVPRYGQKSHIKVTRVGNTSTSDEAQALSHVTDNTKLSGNPKVTCTESRVTERLHNIEHHLGFTPGKPVPLDVYERIRDLESRILHLESLSPEYFDKNKVCQTSRSRASNSSSLESMSLSTIDERISALKNMLLNRSR</sequence>
<keyword evidence="2" id="KW-1185">Reference proteome</keyword>
<dbReference type="KEGG" id="aten:116303802"/>
<gene>
    <name evidence="3" type="primary">LOC116303802</name>
</gene>
<dbReference type="OrthoDB" id="5531344at2759"/>
<accession>A0A6P8ISF2</accession>
<dbReference type="AlphaFoldDB" id="A0A6P8ISF2"/>
<evidence type="ECO:0000256" key="1">
    <source>
        <dbReference type="SAM" id="Coils"/>
    </source>
</evidence>
<reference evidence="3" key="1">
    <citation type="submission" date="2025-08" db="UniProtKB">
        <authorList>
            <consortium name="RefSeq"/>
        </authorList>
    </citation>
    <scope>IDENTIFICATION</scope>
    <source>
        <tissue evidence="3">Tentacle</tissue>
    </source>
</reference>
<name>A0A6P8ISF2_ACTTE</name>
<protein>
    <submittedName>
        <fullName evidence="3">MAP3K12-binding inhibitory protein 1-like</fullName>
    </submittedName>
</protein>
<proteinExistence type="predicted"/>
<dbReference type="RefSeq" id="XP_031569265.1">
    <property type="nucleotide sequence ID" value="XM_031713405.1"/>
</dbReference>
<feature type="coiled-coil region" evidence="1">
    <location>
        <begin position="47"/>
        <end position="74"/>
    </location>
</feature>
<organism evidence="2 3">
    <name type="scientific">Actinia tenebrosa</name>
    <name type="common">Australian red waratah sea anemone</name>
    <dbReference type="NCBI Taxonomy" id="6105"/>
    <lineage>
        <taxon>Eukaryota</taxon>
        <taxon>Metazoa</taxon>
        <taxon>Cnidaria</taxon>
        <taxon>Anthozoa</taxon>
        <taxon>Hexacorallia</taxon>
        <taxon>Actiniaria</taxon>
        <taxon>Actiniidae</taxon>
        <taxon>Actinia</taxon>
    </lineage>
</organism>
<dbReference type="Proteomes" id="UP000515163">
    <property type="component" value="Unplaced"/>
</dbReference>
<dbReference type="FunCoup" id="A0A6P8ISF2">
    <property type="interactions" value="1701"/>
</dbReference>
<keyword evidence="1" id="KW-0175">Coiled coil</keyword>
<dbReference type="GeneID" id="116303802"/>
<evidence type="ECO:0000313" key="2">
    <source>
        <dbReference type="Proteomes" id="UP000515163"/>
    </source>
</evidence>
<dbReference type="InParanoid" id="A0A6P8ISF2"/>